<feature type="transmembrane region" description="Helical" evidence="1">
    <location>
        <begin position="15"/>
        <end position="33"/>
    </location>
</feature>
<proteinExistence type="predicted"/>
<accession>A0A4R2IGR5</accession>
<name>A0A4R2IGR5_9ACTN</name>
<reference evidence="2 3" key="1">
    <citation type="journal article" date="2015" name="Stand. Genomic Sci.">
        <title>Genomic Encyclopedia of Bacterial and Archaeal Type Strains, Phase III: the genomes of soil and plant-associated and newly described type strains.</title>
        <authorList>
            <person name="Whitman W.B."/>
            <person name="Woyke T."/>
            <person name="Klenk H.P."/>
            <person name="Zhou Y."/>
            <person name="Lilburn T.G."/>
            <person name="Beck B.J."/>
            <person name="De Vos P."/>
            <person name="Vandamme P."/>
            <person name="Eisen J.A."/>
            <person name="Garrity G."/>
            <person name="Hugenholtz P."/>
            <person name="Kyrpides N.C."/>
        </authorList>
    </citation>
    <scope>NUCLEOTIDE SEQUENCE [LARGE SCALE GENOMIC DNA]</scope>
    <source>
        <strain evidence="2 3">VKM Ac-2541</strain>
    </source>
</reference>
<dbReference type="EMBL" id="SLWR01000011">
    <property type="protein sequence ID" value="TCO43964.1"/>
    <property type="molecule type" value="Genomic_DNA"/>
</dbReference>
<organism evidence="2 3">
    <name type="scientific">Kribbella antiqua</name>
    <dbReference type="NCBI Taxonomy" id="2512217"/>
    <lineage>
        <taxon>Bacteria</taxon>
        <taxon>Bacillati</taxon>
        <taxon>Actinomycetota</taxon>
        <taxon>Actinomycetes</taxon>
        <taxon>Propionibacteriales</taxon>
        <taxon>Kribbellaceae</taxon>
        <taxon>Kribbella</taxon>
    </lineage>
</organism>
<dbReference type="OrthoDB" id="3830604at2"/>
<sequence>MPYNTDIEAMLDADVVALAATTFVAVFTGVGLGEETASGRVRKHLRATFGNPRWSAPDGRIYDAVALQTILLWERAGVAGRMLSGVLQLLPRGARLLDAPDPIAALRELL</sequence>
<evidence type="ECO:0000313" key="2">
    <source>
        <dbReference type="EMBL" id="TCO43964.1"/>
    </source>
</evidence>
<keyword evidence="1" id="KW-0472">Membrane</keyword>
<evidence type="ECO:0000313" key="3">
    <source>
        <dbReference type="Proteomes" id="UP000295573"/>
    </source>
</evidence>
<gene>
    <name evidence="2" type="ORF">EV646_111156</name>
</gene>
<keyword evidence="1" id="KW-0812">Transmembrane</keyword>
<dbReference type="RefSeq" id="WP_132154192.1">
    <property type="nucleotide sequence ID" value="NZ_SLWR01000011.1"/>
</dbReference>
<dbReference type="Proteomes" id="UP000295573">
    <property type="component" value="Unassembled WGS sequence"/>
</dbReference>
<comment type="caution">
    <text evidence="2">The sequence shown here is derived from an EMBL/GenBank/DDBJ whole genome shotgun (WGS) entry which is preliminary data.</text>
</comment>
<protein>
    <submittedName>
        <fullName evidence="2">Uncharacterized protein</fullName>
    </submittedName>
</protein>
<keyword evidence="1" id="KW-1133">Transmembrane helix</keyword>
<keyword evidence="3" id="KW-1185">Reference proteome</keyword>
<evidence type="ECO:0000256" key="1">
    <source>
        <dbReference type="SAM" id="Phobius"/>
    </source>
</evidence>
<dbReference type="AlphaFoldDB" id="A0A4R2IGR5"/>